<proteinExistence type="predicted"/>
<dbReference type="Proteomes" id="UP001597512">
    <property type="component" value="Unassembled WGS sequence"/>
</dbReference>
<name>A0ABW6ARD0_9BACT</name>
<dbReference type="Pfam" id="PF18735">
    <property type="entry name" value="HEPN_RiboL-PSP"/>
    <property type="match status" value="1"/>
</dbReference>
<reference evidence="3" key="1">
    <citation type="journal article" date="2019" name="Int. J. Syst. Evol. Microbiol.">
        <title>The Global Catalogue of Microorganisms (GCM) 10K type strain sequencing project: providing services to taxonomists for standard genome sequencing and annotation.</title>
        <authorList>
            <consortium name="The Broad Institute Genomics Platform"/>
            <consortium name="The Broad Institute Genome Sequencing Center for Infectious Disease"/>
            <person name="Wu L."/>
            <person name="Ma J."/>
        </authorList>
    </citation>
    <scope>NUCLEOTIDE SEQUENCE [LARGE SCALE GENOMIC DNA]</scope>
    <source>
        <strain evidence="3">KCTC 52490</strain>
    </source>
</reference>
<dbReference type="RefSeq" id="WP_381508183.1">
    <property type="nucleotide sequence ID" value="NZ_JBHUOM010000044.1"/>
</dbReference>
<gene>
    <name evidence="2" type="ORF">ACFS25_28700</name>
</gene>
<evidence type="ECO:0000313" key="2">
    <source>
        <dbReference type="EMBL" id="MFD2937781.1"/>
    </source>
</evidence>
<accession>A0ABW6ARD0</accession>
<organism evidence="2 3">
    <name type="scientific">Spirosoma flavum</name>
    <dbReference type="NCBI Taxonomy" id="2048557"/>
    <lineage>
        <taxon>Bacteria</taxon>
        <taxon>Pseudomonadati</taxon>
        <taxon>Bacteroidota</taxon>
        <taxon>Cytophagia</taxon>
        <taxon>Cytophagales</taxon>
        <taxon>Cytophagaceae</taxon>
        <taxon>Spirosoma</taxon>
    </lineage>
</organism>
<protein>
    <submittedName>
        <fullName evidence="2">HEPN domain-containing protein</fullName>
    </submittedName>
</protein>
<dbReference type="EMBL" id="JBHUOM010000044">
    <property type="protein sequence ID" value="MFD2937781.1"/>
    <property type="molecule type" value="Genomic_DNA"/>
</dbReference>
<keyword evidence="3" id="KW-1185">Reference proteome</keyword>
<feature type="domain" description="RiboL-PSP-HEPN" evidence="1">
    <location>
        <begin position="15"/>
        <end position="215"/>
    </location>
</feature>
<sequence>MRLVFDSSRDFISSQRNIKTLLRFASKEDKKGNENNRNLFLKLALVLLVTRFQVFIESILKEFDYDLKQKGKTLSCMPDYYRMNSFSLTVSKKPIHKEVENPQSYNRNKVVAVQNQVGIYQTILDDNSTIDGKISFNTKFPMGKNGLNEITDLFKQIEGKNIFDNVVFDVNKINEILSRRHAVIHEDKNQQITETTIESYLLFLIEVTRHMDQYLRPFLLKSYKPARV</sequence>
<evidence type="ECO:0000259" key="1">
    <source>
        <dbReference type="Pfam" id="PF18735"/>
    </source>
</evidence>
<comment type="caution">
    <text evidence="2">The sequence shown here is derived from an EMBL/GenBank/DDBJ whole genome shotgun (WGS) entry which is preliminary data.</text>
</comment>
<evidence type="ECO:0000313" key="3">
    <source>
        <dbReference type="Proteomes" id="UP001597512"/>
    </source>
</evidence>
<dbReference type="InterPro" id="IPR041519">
    <property type="entry name" value="HEPN_RiboL-PSP"/>
</dbReference>